<evidence type="ECO:0000313" key="4">
    <source>
        <dbReference type="EMBL" id="CAE0532524.1"/>
    </source>
</evidence>
<sequence length="284" mass="29755">MPALAMLLAWASSEGEVCRRGQHGPRCAGDADCAGVEYCVRCARSGFCTDVPLPGGGTPHRDGKMDCGEGVPLCGVLTLETGYGGGYYHHAHPSVHGLWPQVGEYGSSACIPPRVSAASPTRLYPCYAAPAAERAHQLEFEQHEWSKHGTCAGAADADDFFAQVCNLSSAPLALLSAERQKGGSLADMTAALKQAGYPLRTVDPPHSQLELSACASDDGRWRLAPVDAFPSLCRGKRPPTPPAACRHGEHGPACESDVDCAHVTGCVRCAQSGFCTDVPLPAAE</sequence>
<feature type="chain" id="PRO_5030554828" evidence="3">
    <location>
        <begin position="16"/>
        <end position="284"/>
    </location>
</feature>
<dbReference type="SUPFAM" id="SSF55895">
    <property type="entry name" value="Ribonuclease Rh-like"/>
    <property type="match status" value="1"/>
</dbReference>
<dbReference type="PROSITE" id="PS00531">
    <property type="entry name" value="RNASE_T2_2"/>
    <property type="match status" value="1"/>
</dbReference>
<feature type="signal peptide" evidence="3">
    <location>
        <begin position="1"/>
        <end position="15"/>
    </location>
</feature>
<reference evidence="4" key="1">
    <citation type="submission" date="2021-01" db="EMBL/GenBank/DDBJ databases">
        <authorList>
            <person name="Corre E."/>
            <person name="Pelletier E."/>
            <person name="Niang G."/>
            <person name="Scheremetjew M."/>
            <person name="Finn R."/>
            <person name="Kale V."/>
            <person name="Holt S."/>
            <person name="Cochrane G."/>
            <person name="Meng A."/>
            <person name="Brown T."/>
            <person name="Cohen L."/>
        </authorList>
    </citation>
    <scope>NUCLEOTIDE SEQUENCE</scope>
    <source>
        <strain evidence="4">379</strain>
    </source>
</reference>
<proteinExistence type="inferred from homology"/>
<keyword evidence="3" id="KW-0732">Signal</keyword>
<dbReference type="InterPro" id="IPR033130">
    <property type="entry name" value="RNase_T2_His_AS_2"/>
</dbReference>
<gene>
    <name evidence="4" type="ORF">EHUX00137_LOCUS6519</name>
</gene>
<protein>
    <submittedName>
        <fullName evidence="4">Uncharacterized protein</fullName>
    </submittedName>
</protein>
<name>A0A7S3W245_EMIHU</name>
<dbReference type="InterPro" id="IPR036430">
    <property type="entry name" value="RNase_T2-like_sf"/>
</dbReference>
<dbReference type="GO" id="GO:0003723">
    <property type="term" value="F:RNA binding"/>
    <property type="evidence" value="ECO:0007669"/>
    <property type="project" value="InterPro"/>
</dbReference>
<dbReference type="InterPro" id="IPR001568">
    <property type="entry name" value="RNase_T2-like"/>
</dbReference>
<evidence type="ECO:0000256" key="1">
    <source>
        <dbReference type="ARBA" id="ARBA00007469"/>
    </source>
</evidence>
<comment type="similarity">
    <text evidence="1 2">Belongs to the RNase T2 family.</text>
</comment>
<dbReference type="Pfam" id="PF00445">
    <property type="entry name" value="Ribonuclease_T2"/>
    <property type="match status" value="1"/>
</dbReference>
<accession>A0A7S3W245</accession>
<dbReference type="AlphaFoldDB" id="A0A7S3W245"/>
<dbReference type="Gene3D" id="3.90.730.10">
    <property type="entry name" value="Ribonuclease T2-like"/>
    <property type="match status" value="1"/>
</dbReference>
<organism evidence="4">
    <name type="scientific">Emiliania huxleyi</name>
    <name type="common">Coccolithophore</name>
    <name type="synonym">Pontosphaera huxleyi</name>
    <dbReference type="NCBI Taxonomy" id="2903"/>
    <lineage>
        <taxon>Eukaryota</taxon>
        <taxon>Haptista</taxon>
        <taxon>Haptophyta</taxon>
        <taxon>Prymnesiophyceae</taxon>
        <taxon>Isochrysidales</taxon>
        <taxon>Noelaerhabdaceae</taxon>
        <taxon>Emiliania</taxon>
    </lineage>
</organism>
<evidence type="ECO:0000256" key="2">
    <source>
        <dbReference type="RuleBase" id="RU004328"/>
    </source>
</evidence>
<dbReference type="EMBL" id="HBIR01009364">
    <property type="protein sequence ID" value="CAE0532524.1"/>
    <property type="molecule type" value="Transcribed_RNA"/>
</dbReference>
<evidence type="ECO:0000256" key="3">
    <source>
        <dbReference type="SAM" id="SignalP"/>
    </source>
</evidence>
<dbReference type="GO" id="GO:0033897">
    <property type="term" value="F:ribonuclease T2 activity"/>
    <property type="evidence" value="ECO:0007669"/>
    <property type="project" value="InterPro"/>
</dbReference>